<dbReference type="RefSeq" id="WP_127488296.1">
    <property type="nucleotide sequence ID" value="NZ_CP022572.1"/>
</dbReference>
<comment type="similarity">
    <text evidence="2">Belongs to the 2H phosphoesterase superfamily. ThpR family.</text>
</comment>
<dbReference type="Pfam" id="PF13563">
    <property type="entry name" value="2_5_RNA_ligase2"/>
    <property type="match status" value="1"/>
</dbReference>
<reference evidence="3 4" key="1">
    <citation type="submission" date="2017-07" db="EMBL/GenBank/DDBJ databases">
        <title>The complete genome sequence of Bacillus mesonae strain H20-5, an efficient strain improving plant abiotic stress resistance.</title>
        <authorList>
            <person name="Kim S.Y."/>
            <person name="Song H."/>
            <person name="Sang M.K."/>
            <person name="Weon H.-Y."/>
            <person name="Song J."/>
        </authorList>
    </citation>
    <scope>NUCLEOTIDE SEQUENCE [LARGE SCALE GENOMIC DNA]</scope>
    <source>
        <strain evidence="3 4">H20-5</strain>
    </source>
</reference>
<organism evidence="3 4">
    <name type="scientific">Neobacillus mesonae</name>
    <dbReference type="NCBI Taxonomy" id="1193713"/>
    <lineage>
        <taxon>Bacteria</taxon>
        <taxon>Bacillati</taxon>
        <taxon>Bacillota</taxon>
        <taxon>Bacilli</taxon>
        <taxon>Bacillales</taxon>
        <taxon>Bacillaceae</taxon>
        <taxon>Neobacillus</taxon>
    </lineage>
</organism>
<keyword evidence="1 2" id="KW-0378">Hydrolase</keyword>
<proteinExistence type="inferred from homology"/>
<dbReference type="PANTHER" id="PTHR35561">
    <property type="entry name" value="RNA 2',3'-CYCLIC PHOSPHODIESTERASE"/>
    <property type="match status" value="1"/>
</dbReference>
<dbReference type="GO" id="GO:0004113">
    <property type="term" value="F:2',3'-cyclic-nucleotide 3'-phosphodiesterase activity"/>
    <property type="evidence" value="ECO:0007669"/>
    <property type="project" value="InterPro"/>
</dbReference>
<protein>
    <recommendedName>
        <fullName evidence="2">RNA 2',3'-cyclic phosphodiesterase</fullName>
        <shortName evidence="2">RNA 2',3'-CPDase</shortName>
        <ecNumber evidence="2">3.1.4.58</ecNumber>
    </recommendedName>
</protein>
<dbReference type="KEGG" id="nmk:CHR53_21555"/>
<accession>A0A3Q9QUN4</accession>
<feature type="short sequence motif" description="HXTX 2" evidence="2">
    <location>
        <begin position="129"/>
        <end position="132"/>
    </location>
</feature>
<dbReference type="NCBIfam" id="TIGR02258">
    <property type="entry name" value="2_5_ligase"/>
    <property type="match status" value="1"/>
</dbReference>
<evidence type="ECO:0000256" key="1">
    <source>
        <dbReference type="ARBA" id="ARBA00022801"/>
    </source>
</evidence>
<dbReference type="InterPro" id="IPR004175">
    <property type="entry name" value="RNA_CPDase"/>
</dbReference>
<dbReference type="InterPro" id="IPR009097">
    <property type="entry name" value="Cyclic_Pdiesterase"/>
</dbReference>
<feature type="active site" description="Proton donor" evidence="2">
    <location>
        <position position="43"/>
    </location>
</feature>
<dbReference type="Gene3D" id="3.90.1140.10">
    <property type="entry name" value="Cyclic phosphodiesterase"/>
    <property type="match status" value="1"/>
</dbReference>
<sequence>MGHTHYFFAVRIPEETKNSMKQLIENWQETFPFSRWVHHLDLHITLAFLGDADPEQLTAAQNLVREALKDENSFSLQIQGLGIFGREDSPRVLWADTAKSQELQLIRNQVFSACGHAGFQLETRPFRPHITLARKWNSMTRFEKVLLDKNSPKPLNFKVTDIVLYQTYLNRTPKYEAIAIFPLKSR</sequence>
<name>A0A3Q9QUN4_9BACI</name>
<dbReference type="GO" id="GO:0008664">
    <property type="term" value="F:RNA 2',3'-cyclic 3'-phosphodiesterase activity"/>
    <property type="evidence" value="ECO:0007669"/>
    <property type="project" value="UniProtKB-EC"/>
</dbReference>
<dbReference type="AlphaFoldDB" id="A0A3Q9QUN4"/>
<dbReference type="STRING" id="1193713.GCA_001636315_01192"/>
<dbReference type="EMBL" id="CP022572">
    <property type="protein sequence ID" value="AZU63647.1"/>
    <property type="molecule type" value="Genomic_DNA"/>
</dbReference>
<dbReference type="SUPFAM" id="SSF55144">
    <property type="entry name" value="LigT-like"/>
    <property type="match status" value="1"/>
</dbReference>
<evidence type="ECO:0000313" key="4">
    <source>
        <dbReference type="Proteomes" id="UP000282892"/>
    </source>
</evidence>
<dbReference type="OrthoDB" id="9789350at2"/>
<feature type="active site" description="Proton acceptor" evidence="2">
    <location>
        <position position="129"/>
    </location>
</feature>
<dbReference type="HAMAP" id="MF_01940">
    <property type="entry name" value="RNA_CPDase"/>
    <property type="match status" value="1"/>
</dbReference>
<evidence type="ECO:0000313" key="3">
    <source>
        <dbReference type="EMBL" id="AZU63647.1"/>
    </source>
</evidence>
<evidence type="ECO:0000256" key="2">
    <source>
        <dbReference type="HAMAP-Rule" id="MF_01940"/>
    </source>
</evidence>
<keyword evidence="4" id="KW-1185">Reference proteome</keyword>
<comment type="function">
    <text evidence="2">Hydrolyzes RNA 2',3'-cyclic phosphodiester to an RNA 2'-phosphomonoester.</text>
</comment>
<dbReference type="PANTHER" id="PTHR35561:SF1">
    <property type="entry name" value="RNA 2',3'-CYCLIC PHOSPHODIESTERASE"/>
    <property type="match status" value="1"/>
</dbReference>
<gene>
    <name evidence="3" type="ORF">CHR53_21555</name>
</gene>
<feature type="short sequence motif" description="HXTX 1" evidence="2">
    <location>
        <begin position="43"/>
        <end position="46"/>
    </location>
</feature>
<dbReference type="EC" id="3.1.4.58" evidence="2"/>
<dbReference type="Proteomes" id="UP000282892">
    <property type="component" value="Chromosome"/>
</dbReference>
<comment type="catalytic activity">
    <reaction evidence="2">
        <text>a 3'-end 2',3'-cyclophospho-ribonucleotide-RNA + H2O = a 3'-end 2'-phospho-ribonucleotide-RNA + H(+)</text>
        <dbReference type="Rhea" id="RHEA:11828"/>
        <dbReference type="Rhea" id="RHEA-COMP:10464"/>
        <dbReference type="Rhea" id="RHEA-COMP:17353"/>
        <dbReference type="ChEBI" id="CHEBI:15377"/>
        <dbReference type="ChEBI" id="CHEBI:15378"/>
        <dbReference type="ChEBI" id="CHEBI:83064"/>
        <dbReference type="ChEBI" id="CHEBI:173113"/>
        <dbReference type="EC" id="3.1.4.58"/>
    </reaction>
</comment>